<sequence length="344" mass="37693">MAQTRIFGYDLVRAVAMFFVVAVHCRVVVDTGTTVGLLWFIACGTVFLSGNALFFIMSGKFNLRERDGEGALKGFYRSKARNILVPVLVYFAIRSVFDLRGDLQSVGQVASYFVHGTLSDFAGTEYWFVFTLCGFLLVAPFLARMFAHMPDSEAKAFIGIGIGFNAVLTVLDNMGIGFSWSYLFSGFAFAFCLGVLIDRFGGNSRVRKALKLLALVCFFVNVAVQYAGFSTYAVEVSPLYTVMAVGIYVALLDLGEKIPRFRLVSFVAKHSFGIYLCHMMVLYAIQPFFMFDQGISTIAVHGLFAVVVFAASTVLAWLIDSTAVKGAKALFDAVANRIAPNKAA</sequence>
<accession>A0A3N0AH93</accession>
<name>A0A3N0AH93_9ACTN</name>
<reference evidence="10" key="1">
    <citation type="submission" date="2018-05" db="EMBL/GenBank/DDBJ databases">
        <title>Genome Sequencing of selected type strains of the family Eggerthellaceae.</title>
        <authorList>
            <person name="Danylec N."/>
            <person name="Stoll D.A."/>
            <person name="Doetsch A."/>
            <person name="Huch M."/>
        </authorList>
    </citation>
    <scope>NUCLEOTIDE SEQUENCE [LARGE SCALE GENOMIC DNA]</scope>
    <source>
        <strain evidence="10">DSM 17537</strain>
    </source>
</reference>
<dbReference type="AlphaFoldDB" id="A0A3N0AH93"/>
<feature type="transmembrane region" description="Helical" evidence="7">
    <location>
        <begin position="35"/>
        <end position="59"/>
    </location>
</feature>
<evidence type="ECO:0000313" key="10">
    <source>
        <dbReference type="Proteomes" id="UP000267368"/>
    </source>
</evidence>
<feature type="transmembrane region" description="Helical" evidence="7">
    <location>
        <begin position="267"/>
        <end position="286"/>
    </location>
</feature>
<comment type="subcellular location">
    <subcellularLocation>
        <location evidence="1">Cell membrane</location>
        <topology evidence="1">Multi-pass membrane protein</topology>
    </subcellularLocation>
</comment>
<keyword evidence="4 7" id="KW-0812">Transmembrane</keyword>
<evidence type="ECO:0000256" key="2">
    <source>
        <dbReference type="ARBA" id="ARBA00007400"/>
    </source>
</evidence>
<dbReference type="PANTHER" id="PTHR40074">
    <property type="entry name" value="O-ACETYLTRANSFERASE WECH"/>
    <property type="match status" value="1"/>
</dbReference>
<keyword evidence="3" id="KW-1003">Cell membrane</keyword>
<protein>
    <recommendedName>
        <fullName evidence="8">Acyltransferase 3 domain-containing protein</fullName>
    </recommendedName>
</protein>
<evidence type="ECO:0000256" key="4">
    <source>
        <dbReference type="ARBA" id="ARBA00022692"/>
    </source>
</evidence>
<comment type="caution">
    <text evidence="9">The sequence shown here is derived from an EMBL/GenBank/DDBJ whole genome shotgun (WGS) entry which is preliminary data.</text>
</comment>
<evidence type="ECO:0000256" key="6">
    <source>
        <dbReference type="ARBA" id="ARBA00023136"/>
    </source>
</evidence>
<dbReference type="InterPro" id="IPR002656">
    <property type="entry name" value="Acyl_transf_3_dom"/>
</dbReference>
<keyword evidence="10" id="KW-1185">Reference proteome</keyword>
<organism evidence="9 10">
    <name type="scientific">Slackia faecicanis</name>
    <dbReference type="NCBI Taxonomy" id="255723"/>
    <lineage>
        <taxon>Bacteria</taxon>
        <taxon>Bacillati</taxon>
        <taxon>Actinomycetota</taxon>
        <taxon>Coriobacteriia</taxon>
        <taxon>Eggerthellales</taxon>
        <taxon>Eggerthellaceae</taxon>
        <taxon>Slackia</taxon>
    </lineage>
</organism>
<evidence type="ECO:0000259" key="8">
    <source>
        <dbReference type="Pfam" id="PF01757"/>
    </source>
</evidence>
<feature type="transmembrane region" description="Helical" evidence="7">
    <location>
        <begin position="177"/>
        <end position="197"/>
    </location>
</feature>
<dbReference type="GO" id="GO:0016413">
    <property type="term" value="F:O-acetyltransferase activity"/>
    <property type="evidence" value="ECO:0007669"/>
    <property type="project" value="TreeGrafter"/>
</dbReference>
<evidence type="ECO:0000256" key="1">
    <source>
        <dbReference type="ARBA" id="ARBA00004651"/>
    </source>
</evidence>
<comment type="similarity">
    <text evidence="2">Belongs to the acyltransferase 3 family.</text>
</comment>
<dbReference type="Proteomes" id="UP000267368">
    <property type="component" value="Unassembled WGS sequence"/>
</dbReference>
<feature type="transmembrane region" description="Helical" evidence="7">
    <location>
        <begin position="209"/>
        <end position="227"/>
    </location>
</feature>
<dbReference type="Pfam" id="PF01757">
    <property type="entry name" value="Acyl_transf_3"/>
    <property type="match status" value="1"/>
</dbReference>
<keyword evidence="6 7" id="KW-0472">Membrane</keyword>
<keyword evidence="5 7" id="KW-1133">Transmembrane helix</keyword>
<dbReference type="GO" id="GO:0005886">
    <property type="term" value="C:plasma membrane"/>
    <property type="evidence" value="ECO:0007669"/>
    <property type="project" value="UniProtKB-SubCell"/>
</dbReference>
<feature type="transmembrane region" description="Helical" evidence="7">
    <location>
        <begin position="126"/>
        <end position="147"/>
    </location>
</feature>
<evidence type="ECO:0000313" key="9">
    <source>
        <dbReference type="EMBL" id="RNL21422.1"/>
    </source>
</evidence>
<dbReference type="PANTHER" id="PTHR40074:SF2">
    <property type="entry name" value="O-ACETYLTRANSFERASE WECH"/>
    <property type="match status" value="1"/>
</dbReference>
<dbReference type="GO" id="GO:0009246">
    <property type="term" value="P:enterobacterial common antigen biosynthetic process"/>
    <property type="evidence" value="ECO:0007669"/>
    <property type="project" value="TreeGrafter"/>
</dbReference>
<feature type="domain" description="Acyltransferase 3" evidence="8">
    <location>
        <begin position="8"/>
        <end position="318"/>
    </location>
</feature>
<evidence type="ECO:0000256" key="7">
    <source>
        <dbReference type="SAM" id="Phobius"/>
    </source>
</evidence>
<evidence type="ECO:0000256" key="3">
    <source>
        <dbReference type="ARBA" id="ARBA00022475"/>
    </source>
</evidence>
<proteinExistence type="inferred from homology"/>
<dbReference type="OrthoDB" id="3660600at2"/>
<dbReference type="EMBL" id="QICB01000001">
    <property type="protein sequence ID" value="RNL21422.1"/>
    <property type="molecule type" value="Genomic_DNA"/>
</dbReference>
<feature type="transmembrane region" description="Helical" evidence="7">
    <location>
        <begin position="239"/>
        <end position="255"/>
    </location>
</feature>
<feature type="transmembrane region" description="Helical" evidence="7">
    <location>
        <begin position="298"/>
        <end position="319"/>
    </location>
</feature>
<feature type="transmembrane region" description="Helical" evidence="7">
    <location>
        <begin position="12"/>
        <end position="29"/>
    </location>
</feature>
<evidence type="ECO:0000256" key="5">
    <source>
        <dbReference type="ARBA" id="ARBA00022989"/>
    </source>
</evidence>
<gene>
    <name evidence="9" type="ORF">DMP07_00810</name>
</gene>